<dbReference type="EMBL" id="KN822993">
    <property type="protein sequence ID" value="KIO28584.1"/>
    <property type="molecule type" value="Genomic_DNA"/>
</dbReference>
<feature type="region of interest" description="Disordered" evidence="1">
    <location>
        <begin position="1"/>
        <end position="187"/>
    </location>
</feature>
<dbReference type="OrthoDB" id="3239359at2759"/>
<protein>
    <submittedName>
        <fullName evidence="2">Uncharacterized protein</fullName>
    </submittedName>
</protein>
<reference evidence="3" key="2">
    <citation type="submission" date="2015-01" db="EMBL/GenBank/DDBJ databases">
        <title>Evolutionary Origins and Diversification of the Mycorrhizal Mutualists.</title>
        <authorList>
            <consortium name="DOE Joint Genome Institute"/>
            <consortium name="Mycorrhizal Genomics Consortium"/>
            <person name="Kohler A."/>
            <person name="Kuo A."/>
            <person name="Nagy L.G."/>
            <person name="Floudas D."/>
            <person name="Copeland A."/>
            <person name="Barry K.W."/>
            <person name="Cichocki N."/>
            <person name="Veneault-Fourrey C."/>
            <person name="LaButti K."/>
            <person name="Lindquist E.A."/>
            <person name="Lipzen A."/>
            <person name="Lundell T."/>
            <person name="Morin E."/>
            <person name="Murat C."/>
            <person name="Riley R."/>
            <person name="Ohm R."/>
            <person name="Sun H."/>
            <person name="Tunlid A."/>
            <person name="Henrissat B."/>
            <person name="Grigoriev I.V."/>
            <person name="Hibbett D.S."/>
            <person name="Martin F."/>
        </authorList>
    </citation>
    <scope>NUCLEOTIDE SEQUENCE [LARGE SCALE GENOMIC DNA]</scope>
    <source>
        <strain evidence="3">MUT 4182</strain>
    </source>
</reference>
<dbReference type="Proteomes" id="UP000054248">
    <property type="component" value="Unassembled WGS sequence"/>
</dbReference>
<accession>A0A0C3QND9</accession>
<keyword evidence="3" id="KW-1185">Reference proteome</keyword>
<dbReference type="HOGENOM" id="CLU_477508_0_0_1"/>
<sequence length="571" mass="61688">MGDQKNRLKRMTRSARAGLRSNSGDIDALVDESQSPTEVAPIVPLASSNEVTSATQANTTPGTQVTKRKKGGAARPKATKAAIAPKPMHSSAAPRKPAEASSMTLPSERDDGAGGTKNLVEGVNSILDRFGTSSEEDEESDFRDEEEPGEDESQENKLSQSPGPHEESIVIEYQVPAGNRTRTTNVPSDFSYAEHRRAIAATMGYTDSTQVKNLELAWKLSTAKKSDLPAEFASGKDLKKITSAYRTAVEKEEKKHAAYRDKVKKGTVKPGMREPAQVDIVVVISDIGVTDKKKGKAKESSTDPDLALPTTKPDTTFYKRLQAAYPCATDPRAICFLTPAGLHVHATPNDVDTWEALEKQNPERYSIESGQIPPELKLYDALGRRPARTVTASGQSTSSSQTPAQIGVSNPQLPHPGGFGVLQSSQPSTFGGFDPNLILAAAAFNPFARMALGYANTGPLPSPYDAPPSPAKPEINVDYPLIVDWLGDAVDGNPKRVRDGQSYLVFGEKLTEAGFFQIDELVNRKHVTVEALKSLGIEVGYASNILSWAEADVTKVLQEARRAKRTVFQPY</sequence>
<evidence type="ECO:0000256" key="1">
    <source>
        <dbReference type="SAM" id="MobiDB-lite"/>
    </source>
</evidence>
<feature type="compositionally biased region" description="Polar residues" evidence="1">
    <location>
        <begin position="46"/>
        <end position="65"/>
    </location>
</feature>
<dbReference type="AlphaFoldDB" id="A0A0C3QND9"/>
<feature type="compositionally biased region" description="Low complexity" evidence="1">
    <location>
        <begin position="73"/>
        <end position="86"/>
    </location>
</feature>
<evidence type="ECO:0000313" key="3">
    <source>
        <dbReference type="Proteomes" id="UP000054248"/>
    </source>
</evidence>
<feature type="compositionally biased region" description="Acidic residues" evidence="1">
    <location>
        <begin position="134"/>
        <end position="153"/>
    </location>
</feature>
<gene>
    <name evidence="2" type="ORF">M407DRAFT_6731</name>
</gene>
<proteinExistence type="predicted"/>
<organism evidence="2 3">
    <name type="scientific">Tulasnella calospora MUT 4182</name>
    <dbReference type="NCBI Taxonomy" id="1051891"/>
    <lineage>
        <taxon>Eukaryota</taxon>
        <taxon>Fungi</taxon>
        <taxon>Dikarya</taxon>
        <taxon>Basidiomycota</taxon>
        <taxon>Agaricomycotina</taxon>
        <taxon>Agaricomycetes</taxon>
        <taxon>Cantharellales</taxon>
        <taxon>Tulasnellaceae</taxon>
        <taxon>Tulasnella</taxon>
    </lineage>
</organism>
<name>A0A0C3QND9_9AGAM</name>
<evidence type="ECO:0000313" key="2">
    <source>
        <dbReference type="EMBL" id="KIO28584.1"/>
    </source>
</evidence>
<reference evidence="2 3" key="1">
    <citation type="submission" date="2014-04" db="EMBL/GenBank/DDBJ databases">
        <authorList>
            <consortium name="DOE Joint Genome Institute"/>
            <person name="Kuo A."/>
            <person name="Girlanda M."/>
            <person name="Perotto S."/>
            <person name="Kohler A."/>
            <person name="Nagy L.G."/>
            <person name="Floudas D."/>
            <person name="Copeland A."/>
            <person name="Barry K.W."/>
            <person name="Cichocki N."/>
            <person name="Veneault-Fourrey C."/>
            <person name="LaButti K."/>
            <person name="Lindquist E.A."/>
            <person name="Lipzen A."/>
            <person name="Lundell T."/>
            <person name="Morin E."/>
            <person name="Murat C."/>
            <person name="Sun H."/>
            <person name="Tunlid A."/>
            <person name="Henrissat B."/>
            <person name="Grigoriev I.V."/>
            <person name="Hibbett D.S."/>
            <person name="Martin F."/>
            <person name="Nordberg H.P."/>
            <person name="Cantor M.N."/>
            <person name="Hua S.X."/>
        </authorList>
    </citation>
    <scope>NUCLEOTIDE SEQUENCE [LARGE SCALE GENOMIC DNA]</scope>
    <source>
        <strain evidence="2 3">MUT 4182</strain>
    </source>
</reference>